<evidence type="ECO:0000313" key="1">
    <source>
        <dbReference type="EMBL" id="KAH8976501.1"/>
    </source>
</evidence>
<reference evidence="1" key="1">
    <citation type="submission" date="2022-01" db="EMBL/GenBank/DDBJ databases">
        <title>Comparative genomics reveals a dynamic genome evolution in the ectomycorrhizal milk-cap (Lactarius) mushrooms.</title>
        <authorList>
            <consortium name="DOE Joint Genome Institute"/>
            <person name="Lebreton A."/>
            <person name="Tang N."/>
            <person name="Kuo A."/>
            <person name="LaButti K."/>
            <person name="Drula E."/>
            <person name="Barry K."/>
            <person name="Clum A."/>
            <person name="Lipzen A."/>
            <person name="Mousain D."/>
            <person name="Ng V."/>
            <person name="Wang R."/>
            <person name="Wang X."/>
            <person name="Dai Y."/>
            <person name="Henrissat B."/>
            <person name="Grigoriev I.V."/>
            <person name="Guerin-Laguette A."/>
            <person name="Yu F."/>
            <person name="Martin F.M."/>
        </authorList>
    </citation>
    <scope>NUCLEOTIDE SEQUENCE</scope>
    <source>
        <strain evidence="1">QP</strain>
    </source>
</reference>
<protein>
    <submittedName>
        <fullName evidence="1">Uncharacterized protein</fullName>
    </submittedName>
</protein>
<dbReference type="EMBL" id="JAKELL010000616">
    <property type="protein sequence ID" value="KAH8976501.1"/>
    <property type="molecule type" value="Genomic_DNA"/>
</dbReference>
<proteinExistence type="predicted"/>
<keyword evidence="2" id="KW-1185">Reference proteome</keyword>
<evidence type="ECO:0000313" key="2">
    <source>
        <dbReference type="Proteomes" id="UP001201163"/>
    </source>
</evidence>
<dbReference type="AlphaFoldDB" id="A0AAD4L937"/>
<accession>A0AAD4L937</accession>
<gene>
    <name evidence="1" type="ORF">EDB92DRAFT_1349956</name>
</gene>
<organism evidence="1 2">
    <name type="scientific">Lactarius akahatsu</name>
    <dbReference type="NCBI Taxonomy" id="416441"/>
    <lineage>
        <taxon>Eukaryota</taxon>
        <taxon>Fungi</taxon>
        <taxon>Dikarya</taxon>
        <taxon>Basidiomycota</taxon>
        <taxon>Agaricomycotina</taxon>
        <taxon>Agaricomycetes</taxon>
        <taxon>Russulales</taxon>
        <taxon>Russulaceae</taxon>
        <taxon>Lactarius</taxon>
    </lineage>
</organism>
<comment type="caution">
    <text evidence="1">The sequence shown here is derived from an EMBL/GenBank/DDBJ whole genome shotgun (WGS) entry which is preliminary data.</text>
</comment>
<sequence length="194" mass="21483">MSPSCPGISHLPDNKPAHDFAPFSSAVHSMYLRPCVTSTALSIGRILSLASRFGSRTNDTPGMDDYGSPDVLRATCLTCKAPSASSGQDLRIDSNLPLYFPYQEAFVAVRRITYSLFHPCLQSRTNLRSTHLSICSCLEEQNDIHRLPIEISFDSTRILHVPPGDCATQRLAPPKLGSVLHARMRQALRHYMPM</sequence>
<name>A0AAD4L937_9AGAM</name>
<dbReference type="Proteomes" id="UP001201163">
    <property type="component" value="Unassembled WGS sequence"/>
</dbReference>